<dbReference type="SUPFAM" id="SSF55920">
    <property type="entry name" value="Creatinase/aminopeptidase"/>
    <property type="match status" value="1"/>
</dbReference>
<dbReference type="FunFam" id="3.90.230.10:FF:000009">
    <property type="entry name" value="xaa-Pro aminopeptidase 2"/>
    <property type="match status" value="1"/>
</dbReference>
<dbReference type="AlphaFoldDB" id="A0A2S6FXZ1"/>
<evidence type="ECO:0000256" key="1">
    <source>
        <dbReference type="ARBA" id="ARBA00008766"/>
    </source>
</evidence>
<dbReference type="STRING" id="37659.GCA_000703125_02390"/>
<keyword evidence="7" id="KW-0031">Aminopeptidase</keyword>
<evidence type="ECO:0000259" key="5">
    <source>
        <dbReference type="Pfam" id="PF01321"/>
    </source>
</evidence>
<dbReference type="InterPro" id="IPR032416">
    <property type="entry name" value="Peptidase_M24_C"/>
</dbReference>
<feature type="domain" description="Creatinase N-terminal" evidence="5">
    <location>
        <begin position="6"/>
        <end position="130"/>
    </location>
</feature>
<evidence type="ECO:0000313" key="7">
    <source>
        <dbReference type="EMBL" id="PPK48405.1"/>
    </source>
</evidence>
<dbReference type="Pfam" id="PF16188">
    <property type="entry name" value="Peptidase_M24_C"/>
    <property type="match status" value="1"/>
</dbReference>
<feature type="domain" description="Peptidase M24 C-terminal" evidence="6">
    <location>
        <begin position="532"/>
        <end position="592"/>
    </location>
</feature>
<dbReference type="InterPro" id="IPR029149">
    <property type="entry name" value="Creatin/AminoP/Spt16_N"/>
</dbReference>
<dbReference type="FunFam" id="3.40.350.10:FF:000003">
    <property type="entry name" value="Xaa-pro aminopeptidase P"/>
    <property type="match status" value="1"/>
</dbReference>
<dbReference type="InterPro" id="IPR036005">
    <property type="entry name" value="Creatinase/aminopeptidase-like"/>
</dbReference>
<dbReference type="Gene3D" id="3.40.350.10">
    <property type="entry name" value="Creatinase/prolidase N-terminal domain"/>
    <property type="match status" value="2"/>
</dbReference>
<dbReference type="InterPro" id="IPR000994">
    <property type="entry name" value="Pept_M24"/>
</dbReference>
<dbReference type="InterPro" id="IPR000587">
    <property type="entry name" value="Creatinase_N"/>
</dbReference>
<proteinExistence type="inferred from homology"/>
<evidence type="ECO:0000259" key="4">
    <source>
        <dbReference type="Pfam" id="PF00557"/>
    </source>
</evidence>
<dbReference type="Gene3D" id="3.90.230.10">
    <property type="entry name" value="Creatinase/methionine aminopeptidase superfamily"/>
    <property type="match status" value="1"/>
</dbReference>
<dbReference type="InterPro" id="IPR033740">
    <property type="entry name" value="Pept_M24B"/>
</dbReference>
<comment type="caution">
    <text evidence="7">The sequence shown here is derived from an EMBL/GenBank/DDBJ whole genome shotgun (WGS) entry which is preliminary data.</text>
</comment>
<keyword evidence="2" id="KW-0479">Metal-binding</keyword>
<dbReference type="GO" id="GO:0046872">
    <property type="term" value="F:metal ion binding"/>
    <property type="evidence" value="ECO:0007669"/>
    <property type="project" value="UniProtKB-KW"/>
</dbReference>
<gene>
    <name evidence="7" type="ORF">BD821_10742</name>
</gene>
<dbReference type="Pfam" id="PF16189">
    <property type="entry name" value="Creatinase_N_2"/>
    <property type="match status" value="1"/>
</dbReference>
<evidence type="ECO:0000256" key="3">
    <source>
        <dbReference type="ARBA" id="ARBA00022801"/>
    </source>
</evidence>
<dbReference type="Proteomes" id="UP000239863">
    <property type="component" value="Unassembled WGS sequence"/>
</dbReference>
<dbReference type="Pfam" id="PF00557">
    <property type="entry name" value="Peptidase_M24"/>
    <property type="match status" value="1"/>
</dbReference>
<dbReference type="PANTHER" id="PTHR43763">
    <property type="entry name" value="XAA-PRO AMINOPEPTIDASE 1"/>
    <property type="match status" value="1"/>
</dbReference>
<dbReference type="InterPro" id="IPR050422">
    <property type="entry name" value="X-Pro_aminopeptidase_P"/>
</dbReference>
<dbReference type="OrthoDB" id="9806388at2"/>
<evidence type="ECO:0000259" key="6">
    <source>
        <dbReference type="Pfam" id="PF16188"/>
    </source>
</evidence>
<accession>A0A2S6FXZ1</accession>
<dbReference type="GO" id="GO:0070006">
    <property type="term" value="F:metalloaminopeptidase activity"/>
    <property type="evidence" value="ECO:0007669"/>
    <property type="project" value="InterPro"/>
</dbReference>
<organism evidence="7 8">
    <name type="scientific">Clostridium algidicarnis DSM 15099</name>
    <dbReference type="NCBI Taxonomy" id="1121295"/>
    <lineage>
        <taxon>Bacteria</taxon>
        <taxon>Bacillati</taxon>
        <taxon>Bacillota</taxon>
        <taxon>Clostridia</taxon>
        <taxon>Eubacteriales</taxon>
        <taxon>Clostridiaceae</taxon>
        <taxon>Clostridium</taxon>
    </lineage>
</organism>
<evidence type="ECO:0000256" key="2">
    <source>
        <dbReference type="ARBA" id="ARBA00022723"/>
    </source>
</evidence>
<comment type="similarity">
    <text evidence="1">Belongs to the peptidase M24B family.</text>
</comment>
<dbReference type="PANTHER" id="PTHR43763:SF6">
    <property type="entry name" value="XAA-PRO AMINOPEPTIDASE 1"/>
    <property type="match status" value="1"/>
</dbReference>
<sequence length="592" mass="67805">MNIKDRIKLLRAEMKKDKISAYIIPSSDYHQSEYVAKFFKSREWISGFTGSAGTIVITENKAGLWTDGRYFIQANKELKDSGIDLFKMGIPNVPTYDEWILSELNEGAKVGFDGRTISVSQYNKMEKEFRIKEITIEHNCKYIDKIWEDRPEIPSGKMFKHEVKYTGKTALEKINEVRDILKKKTATAYFISSVDDIAWLFNLRGSDVANNPVFLSYALVTLEKAILFVDKNKVKNLDLSDFHKDNIQIVDYNDVETIKDYLDSKDKVSIDLDKTNIYLYKIIESKCSIMSNSNITTALKAVKNTEEIKSMKNSHIKDGTAMVKFIYWLKTNIGKEEITEISATDKLESFRKEQDLFIEPSFDTIAGYKDHAAMMHYKASKESQYVLKKEGLFLVDSGGQYLDGTTDITRTIAMGPLTKEEKDDFTLVLKGHIDLSSATFLYGTTGSNLDILARKPMWDRFIDYKCGTGHGVGFLLNVHEGPHRISTVPSDVRLELGMIVTNEPGIYREGKHGIRTENVLLTVEKGESEFGKFFGFETISYCPIDLDAINPELLTKVQKDWLNNYHEMVYEKISPNLKEEERKWLYSVTRSI</sequence>
<name>A0A2S6FXZ1_9CLOT</name>
<protein>
    <submittedName>
        <fullName evidence="7">Xaa-Pro aminopeptidase</fullName>
    </submittedName>
</protein>
<reference evidence="7 8" key="1">
    <citation type="submission" date="2018-02" db="EMBL/GenBank/DDBJ databases">
        <title>Genomic Encyclopedia of Archaeal and Bacterial Type Strains, Phase II (KMG-II): from individual species to whole genera.</title>
        <authorList>
            <person name="Goeker M."/>
        </authorList>
    </citation>
    <scope>NUCLEOTIDE SEQUENCE [LARGE SCALE GENOMIC DNA]</scope>
    <source>
        <strain evidence="7 8">DSM 15099</strain>
    </source>
</reference>
<dbReference type="CDD" id="cd01085">
    <property type="entry name" value="APP"/>
    <property type="match status" value="1"/>
</dbReference>
<feature type="domain" description="Peptidase M24" evidence="4">
    <location>
        <begin position="310"/>
        <end position="521"/>
    </location>
</feature>
<evidence type="ECO:0000313" key="8">
    <source>
        <dbReference type="Proteomes" id="UP000239863"/>
    </source>
</evidence>
<dbReference type="EMBL" id="PTIS01000007">
    <property type="protein sequence ID" value="PPK48405.1"/>
    <property type="molecule type" value="Genomic_DNA"/>
</dbReference>
<keyword evidence="7" id="KW-0645">Protease</keyword>
<dbReference type="RefSeq" id="WP_104409788.1">
    <property type="nucleotide sequence ID" value="NZ_PTIS01000007.1"/>
</dbReference>
<dbReference type="Pfam" id="PF01321">
    <property type="entry name" value="Creatinase_N"/>
    <property type="match status" value="1"/>
</dbReference>
<dbReference type="GO" id="GO:0005737">
    <property type="term" value="C:cytoplasm"/>
    <property type="evidence" value="ECO:0007669"/>
    <property type="project" value="UniProtKB-ARBA"/>
</dbReference>
<keyword evidence="3" id="KW-0378">Hydrolase</keyword>
<dbReference type="SUPFAM" id="SSF53092">
    <property type="entry name" value="Creatinase/prolidase N-terminal domain"/>
    <property type="match status" value="1"/>
</dbReference>